<accession>A0A2K5KLJ8</accession>
<dbReference type="Bgee" id="ENSCATG00000007335">
    <property type="expression patterns" value="Expressed in adult mammalian kidney and 12 other cell types or tissues"/>
</dbReference>
<sequence>MHSVLRRVLWDRCLWQTWSPPKSPRIPLVELSILPLASAFFCFLQASPRLSLEECPNATRLTLSTDSESQTKPPANLLLSQDALCQGLSYRV</sequence>
<proteinExistence type="predicted"/>
<reference evidence="1" key="2">
    <citation type="submission" date="2025-09" db="UniProtKB">
        <authorList>
            <consortium name="Ensembl"/>
        </authorList>
    </citation>
    <scope>IDENTIFICATION</scope>
</reference>
<dbReference type="Proteomes" id="UP000233060">
    <property type="component" value="Unassembled WGS sequence"/>
</dbReference>
<name>A0A2K5KLJ8_CERAT</name>
<evidence type="ECO:0000313" key="1">
    <source>
        <dbReference type="Ensembl" id="ENSCATP00000001570.1"/>
    </source>
</evidence>
<dbReference type="AlphaFoldDB" id="A0A2K5KLJ8"/>
<keyword evidence="2" id="KW-1185">Reference proteome</keyword>
<dbReference type="Ensembl" id="ENSCATT00000008033.1">
    <property type="protein sequence ID" value="ENSCATP00000001570.1"/>
    <property type="gene ID" value="ENSCATG00000007335.1"/>
</dbReference>
<protein>
    <submittedName>
        <fullName evidence="1">Uncharacterized protein</fullName>
    </submittedName>
</protein>
<organism evidence="1 2">
    <name type="scientific">Cercocebus atys</name>
    <name type="common">Sooty mangabey</name>
    <name type="synonym">Cercocebus torquatus atys</name>
    <dbReference type="NCBI Taxonomy" id="9531"/>
    <lineage>
        <taxon>Eukaryota</taxon>
        <taxon>Metazoa</taxon>
        <taxon>Chordata</taxon>
        <taxon>Craniata</taxon>
        <taxon>Vertebrata</taxon>
        <taxon>Euteleostomi</taxon>
        <taxon>Mammalia</taxon>
        <taxon>Eutheria</taxon>
        <taxon>Euarchontoglires</taxon>
        <taxon>Primates</taxon>
        <taxon>Haplorrhini</taxon>
        <taxon>Catarrhini</taxon>
        <taxon>Cercopithecidae</taxon>
        <taxon>Cercopithecinae</taxon>
        <taxon>Cercocebus</taxon>
    </lineage>
</organism>
<evidence type="ECO:0000313" key="2">
    <source>
        <dbReference type="Proteomes" id="UP000233060"/>
    </source>
</evidence>
<reference evidence="1" key="1">
    <citation type="submission" date="2025-08" db="UniProtKB">
        <authorList>
            <consortium name="Ensembl"/>
        </authorList>
    </citation>
    <scope>IDENTIFICATION</scope>
</reference>